<protein>
    <submittedName>
        <fullName evidence="2">Uncharacterized protein</fullName>
    </submittedName>
</protein>
<sequence length="141" mass="14900">MRRFSPLFLALVTALSLGALGTAGTSVEAQSRIASTPLAEPLEMTGTTGGREASVCGNIDTTAGQTVQVTEAFASLTFEVQSQGDYTLLIQGPNGFSECVFAHNYDGGVIKAPGLLNQGRYQVFIGDRRGQSHPYTLLITQ</sequence>
<evidence type="ECO:0000313" key="2">
    <source>
        <dbReference type="EMBL" id="KPQ33762.1"/>
    </source>
</evidence>
<organism evidence="2 3">
    <name type="scientific">Phormidesmis priestleyi Ana</name>
    <dbReference type="NCBI Taxonomy" id="1666911"/>
    <lineage>
        <taxon>Bacteria</taxon>
        <taxon>Bacillati</taxon>
        <taxon>Cyanobacteriota</taxon>
        <taxon>Cyanophyceae</taxon>
        <taxon>Leptolyngbyales</taxon>
        <taxon>Leptolyngbyaceae</taxon>
        <taxon>Phormidesmis</taxon>
    </lineage>
</organism>
<dbReference type="AlphaFoldDB" id="A0A0N8KMH6"/>
<dbReference type="EMBL" id="LJZR01000027">
    <property type="protein sequence ID" value="KPQ33762.1"/>
    <property type="molecule type" value="Genomic_DNA"/>
</dbReference>
<evidence type="ECO:0000313" key="3">
    <source>
        <dbReference type="Proteomes" id="UP000050465"/>
    </source>
</evidence>
<keyword evidence="1" id="KW-0732">Signal</keyword>
<accession>A0A0N8KMH6</accession>
<evidence type="ECO:0000256" key="1">
    <source>
        <dbReference type="SAM" id="SignalP"/>
    </source>
</evidence>
<comment type="caution">
    <text evidence="2">The sequence shown here is derived from an EMBL/GenBank/DDBJ whole genome shotgun (WGS) entry which is preliminary data.</text>
</comment>
<feature type="chain" id="PRO_5006028075" evidence="1">
    <location>
        <begin position="22"/>
        <end position="141"/>
    </location>
</feature>
<dbReference type="STRING" id="1666911.HLUCCA11_17275"/>
<feature type="signal peptide" evidence="1">
    <location>
        <begin position="1"/>
        <end position="21"/>
    </location>
</feature>
<reference evidence="2 3" key="1">
    <citation type="submission" date="2015-09" db="EMBL/GenBank/DDBJ databases">
        <title>Identification and resolution of microdiversity through metagenomic sequencing of parallel consortia.</title>
        <authorList>
            <person name="Nelson W.C."/>
            <person name="Romine M.F."/>
            <person name="Lindemann S.R."/>
        </authorList>
    </citation>
    <scope>NUCLEOTIDE SEQUENCE [LARGE SCALE GENOMIC DNA]</scope>
    <source>
        <strain evidence="2">Ana</strain>
    </source>
</reference>
<proteinExistence type="predicted"/>
<gene>
    <name evidence="2" type="ORF">HLUCCA11_17275</name>
</gene>
<name>A0A0N8KMH6_9CYAN</name>
<dbReference type="Proteomes" id="UP000050465">
    <property type="component" value="Unassembled WGS sequence"/>
</dbReference>